<dbReference type="SUPFAM" id="SSF103088">
    <property type="entry name" value="OmpA-like"/>
    <property type="match status" value="1"/>
</dbReference>
<sequence>MRCAAIFAALVVWPLISVAQDVTLTSRDGTLAISGQFQGYDGELYRVMTEYGLLTVDGEGVTCEGPACPDLTNFVADIRIAGEPGLAASLTSPLVTAFAANRGFVAVPVEGGIDLQEPAMGRVVAHFRLVTATDTEAADKLRLGAADLTLSALAEPDLGARVLGMQALVAVTGADNPLPAMATADLARALSGQIQNWSELGGPDRPLVIHALASDSGFRKALEARLGQSIVAGAEHANLAELDAAVARDPWGLAVTAASANGKARRLTLTDSCGFALQPTKLAVKSEDYPLTQPFFVLTPKRRLPLMAREFLDFIETPAAGAAIASAGLIDRDVERTDLVSDGIRLANAIRGAGPEIGVPELQRLTSAMAGAQRLSLTFRFDGGARTLDAASRDNLATLVRLIEIGTFADQELVFAGFSDGSGPAAANLQLSRERADVLFEAVATAVPDLGDLRVSLAVEAFGEALPMACDESPIGRGLNRRVELWLRAPSPREIPETEN</sequence>
<dbReference type="InterPro" id="IPR050811">
    <property type="entry name" value="Phosphate_ABC_transporter"/>
</dbReference>
<evidence type="ECO:0000256" key="2">
    <source>
        <dbReference type="PROSITE-ProRule" id="PRU00473"/>
    </source>
</evidence>
<proteinExistence type="predicted"/>
<reference evidence="5 6" key="1">
    <citation type="submission" date="2017-08" db="EMBL/GenBank/DDBJ databases">
        <title>Infants hospitalized years apart are colonized by the same room-sourced microbial strains.</title>
        <authorList>
            <person name="Brooks B."/>
            <person name="Olm M.R."/>
            <person name="Firek B.A."/>
            <person name="Baker R."/>
            <person name="Thomas B.C."/>
            <person name="Morowitz M.J."/>
            <person name="Banfield J.F."/>
        </authorList>
    </citation>
    <scope>NUCLEOTIDE SEQUENCE [LARGE SCALE GENOMIC DNA]</scope>
    <source>
        <strain evidence="5">S2_003_000_R2_11</strain>
    </source>
</reference>
<dbReference type="CDD" id="cd07185">
    <property type="entry name" value="OmpA_C-like"/>
    <property type="match status" value="1"/>
</dbReference>
<protein>
    <recommendedName>
        <fullName evidence="4">OmpA-like domain-containing protein</fullName>
    </recommendedName>
</protein>
<dbReference type="Proteomes" id="UP000248975">
    <property type="component" value="Unassembled WGS sequence"/>
</dbReference>
<dbReference type="InterPro" id="IPR006665">
    <property type="entry name" value="OmpA-like"/>
</dbReference>
<name>A0A2W5S3Y7_CERSP</name>
<organism evidence="5 6">
    <name type="scientific">Cereibacter sphaeroides</name>
    <name type="common">Rhodobacter sphaeroides</name>
    <dbReference type="NCBI Taxonomy" id="1063"/>
    <lineage>
        <taxon>Bacteria</taxon>
        <taxon>Pseudomonadati</taxon>
        <taxon>Pseudomonadota</taxon>
        <taxon>Alphaproteobacteria</taxon>
        <taxon>Rhodobacterales</taxon>
        <taxon>Paracoccaceae</taxon>
        <taxon>Cereibacter</taxon>
    </lineage>
</organism>
<dbReference type="PANTHER" id="PTHR30570">
    <property type="entry name" value="PERIPLASMIC PHOSPHATE BINDING COMPONENT OF PHOSPHATE ABC TRANSPORTER"/>
    <property type="match status" value="1"/>
</dbReference>
<gene>
    <name evidence="5" type="ORF">DI533_11395</name>
</gene>
<dbReference type="PROSITE" id="PS51123">
    <property type="entry name" value="OMPA_2"/>
    <property type="match status" value="1"/>
</dbReference>
<dbReference type="GO" id="GO:0016020">
    <property type="term" value="C:membrane"/>
    <property type="evidence" value="ECO:0007669"/>
    <property type="project" value="UniProtKB-UniRule"/>
</dbReference>
<feature type="domain" description="OmpA-like" evidence="4">
    <location>
        <begin position="368"/>
        <end position="491"/>
    </location>
</feature>
<evidence type="ECO:0000259" key="4">
    <source>
        <dbReference type="PROSITE" id="PS51123"/>
    </source>
</evidence>
<dbReference type="SUPFAM" id="SSF53850">
    <property type="entry name" value="Periplasmic binding protein-like II"/>
    <property type="match status" value="1"/>
</dbReference>
<keyword evidence="2" id="KW-0472">Membrane</keyword>
<keyword evidence="1 3" id="KW-0732">Signal</keyword>
<dbReference type="InterPro" id="IPR036737">
    <property type="entry name" value="OmpA-like_sf"/>
</dbReference>
<dbReference type="Gene3D" id="3.30.1330.60">
    <property type="entry name" value="OmpA-like domain"/>
    <property type="match status" value="1"/>
</dbReference>
<evidence type="ECO:0000313" key="6">
    <source>
        <dbReference type="Proteomes" id="UP000248975"/>
    </source>
</evidence>
<dbReference type="PANTHER" id="PTHR30570:SF1">
    <property type="entry name" value="PHOSPHATE-BINDING PROTEIN PSTS"/>
    <property type="match status" value="1"/>
</dbReference>
<dbReference type="InterPro" id="IPR024370">
    <property type="entry name" value="PBP_domain"/>
</dbReference>
<feature type="signal peptide" evidence="3">
    <location>
        <begin position="1"/>
        <end position="19"/>
    </location>
</feature>
<dbReference type="Pfam" id="PF12849">
    <property type="entry name" value="PBP_like_2"/>
    <property type="match status" value="1"/>
</dbReference>
<comment type="caution">
    <text evidence="5">The sequence shown here is derived from an EMBL/GenBank/DDBJ whole genome shotgun (WGS) entry which is preliminary data.</text>
</comment>
<evidence type="ECO:0000256" key="3">
    <source>
        <dbReference type="SAM" id="SignalP"/>
    </source>
</evidence>
<evidence type="ECO:0000256" key="1">
    <source>
        <dbReference type="ARBA" id="ARBA00022729"/>
    </source>
</evidence>
<dbReference type="Gene3D" id="3.40.190.10">
    <property type="entry name" value="Periplasmic binding protein-like II"/>
    <property type="match status" value="2"/>
</dbReference>
<dbReference type="AlphaFoldDB" id="A0A2W5S3Y7"/>
<feature type="chain" id="PRO_5015905482" description="OmpA-like domain-containing protein" evidence="3">
    <location>
        <begin position="20"/>
        <end position="500"/>
    </location>
</feature>
<dbReference type="EMBL" id="QFQS01000002">
    <property type="protein sequence ID" value="PZQ97761.1"/>
    <property type="molecule type" value="Genomic_DNA"/>
</dbReference>
<evidence type="ECO:0000313" key="5">
    <source>
        <dbReference type="EMBL" id="PZQ97761.1"/>
    </source>
</evidence>
<accession>A0A2W5S3Y7</accession>